<sequence>MTEAPTPHDATPHPAPRRRASLEVLRAEAADERSVLVDERLRSGEDPWDFMSELPSVDEIVVLLLRSERILPPHAVRPGHDVSDLVLRRIVDDYPPLAPTVWSMLEPAEPERAWAPRVSRDAA</sequence>
<protein>
    <recommendedName>
        <fullName evidence="4">Tryptophan synthase subunit alpha</fullName>
    </recommendedName>
</protein>
<dbReference type="Proteomes" id="UP000626982">
    <property type="component" value="Unassembled WGS sequence"/>
</dbReference>
<feature type="region of interest" description="Disordered" evidence="1">
    <location>
        <begin position="1"/>
        <end position="20"/>
    </location>
</feature>
<gene>
    <name evidence="2" type="ORF">GCM10010968_15310</name>
</gene>
<keyword evidence="3" id="KW-1185">Reference proteome</keyword>
<reference evidence="3" key="1">
    <citation type="journal article" date="2019" name="Int. J. Syst. Evol. Microbiol.">
        <title>The Global Catalogue of Microorganisms (GCM) 10K type strain sequencing project: providing services to taxonomists for standard genome sequencing and annotation.</title>
        <authorList>
            <consortium name="The Broad Institute Genomics Platform"/>
            <consortium name="The Broad Institute Genome Sequencing Center for Infectious Disease"/>
            <person name="Wu L."/>
            <person name="Ma J."/>
        </authorList>
    </citation>
    <scope>NUCLEOTIDE SEQUENCE [LARGE SCALE GENOMIC DNA]</scope>
    <source>
        <strain evidence="3">CGMCC 1.6960</strain>
    </source>
</reference>
<accession>A0ABQ2KI95</accession>
<dbReference type="EMBL" id="BMLM01000001">
    <property type="protein sequence ID" value="GGN83942.1"/>
    <property type="molecule type" value="Genomic_DNA"/>
</dbReference>
<dbReference type="RefSeq" id="WP_188717587.1">
    <property type="nucleotide sequence ID" value="NZ_BAABBD010000002.1"/>
</dbReference>
<evidence type="ECO:0000313" key="2">
    <source>
        <dbReference type="EMBL" id="GGN83942.1"/>
    </source>
</evidence>
<name>A0ABQ2KI95_9MICO</name>
<organism evidence="2 3">
    <name type="scientific">Agrococcus terreus</name>
    <dbReference type="NCBI Taxonomy" id="574649"/>
    <lineage>
        <taxon>Bacteria</taxon>
        <taxon>Bacillati</taxon>
        <taxon>Actinomycetota</taxon>
        <taxon>Actinomycetes</taxon>
        <taxon>Micrococcales</taxon>
        <taxon>Microbacteriaceae</taxon>
        <taxon>Agrococcus</taxon>
    </lineage>
</organism>
<evidence type="ECO:0008006" key="4">
    <source>
        <dbReference type="Google" id="ProtNLM"/>
    </source>
</evidence>
<evidence type="ECO:0000313" key="3">
    <source>
        <dbReference type="Proteomes" id="UP000626982"/>
    </source>
</evidence>
<evidence type="ECO:0000256" key="1">
    <source>
        <dbReference type="SAM" id="MobiDB-lite"/>
    </source>
</evidence>
<comment type="caution">
    <text evidence="2">The sequence shown here is derived from an EMBL/GenBank/DDBJ whole genome shotgun (WGS) entry which is preliminary data.</text>
</comment>
<proteinExistence type="predicted"/>